<dbReference type="GO" id="GO:0019288">
    <property type="term" value="P:isopentenyl diphosphate biosynthetic process, methylerythritol 4-phosphate pathway"/>
    <property type="evidence" value="ECO:0007669"/>
    <property type="project" value="UniProtKB-UniRule"/>
</dbReference>
<dbReference type="Pfam" id="PF01128">
    <property type="entry name" value="IspD"/>
    <property type="match status" value="1"/>
</dbReference>
<comment type="pathway">
    <text evidence="2 7">Isoprenoid biosynthesis; isopentenyl diphosphate biosynthesis via DXP pathway; isopentenyl diphosphate from 1-deoxy-D-xylulose 5-phosphate: step 2/6.</text>
</comment>
<proteinExistence type="inferred from homology"/>
<sequence>MNNIVTAIVLAAGQGKRMNTPVAKQFLCLRDKPVIYYSLKAFEESCVDRIILVTGKEQVEYCREHIVDQYHFKKVTQVIEGGKERYDSVWQALRHAETSDYVLIHDGARPFIQSKLIDTIIEKVIEYKACVVGTHVKETVKVVDKQGYIIDTPDRDTLWSAQTPQAFEYNTLIKAYTEFYMGNQKDELGITDDAMVFARYAKLPIKMIEGDYSNLKLTTLEDLTLAEVILSRLLCE</sequence>
<dbReference type="Gene3D" id="3.90.550.10">
    <property type="entry name" value="Spore Coat Polysaccharide Biosynthesis Protein SpsA, Chain A"/>
    <property type="match status" value="1"/>
</dbReference>
<dbReference type="InterPro" id="IPR018294">
    <property type="entry name" value="ISPD_synthase_CS"/>
</dbReference>
<dbReference type="RefSeq" id="WP_228351359.1">
    <property type="nucleotide sequence ID" value="NZ_JACEGA010000001.1"/>
</dbReference>
<dbReference type="InterPro" id="IPR050088">
    <property type="entry name" value="IspD/TarI_cytidylyltransf_bact"/>
</dbReference>
<dbReference type="EMBL" id="JACEGA010000001">
    <property type="protein sequence ID" value="MBB2181588.1"/>
    <property type="molecule type" value="Genomic_DNA"/>
</dbReference>
<comment type="function">
    <text evidence="7">Catalyzes the formation of 4-diphosphocytidyl-2-C-methyl-D-erythritol from CTP and 2-C-methyl-D-erythritol 4-phosphate (MEP).</text>
</comment>
<dbReference type="UniPathway" id="UPA00056">
    <property type="reaction ID" value="UER00093"/>
</dbReference>
<dbReference type="PROSITE" id="PS01295">
    <property type="entry name" value="ISPD"/>
    <property type="match status" value="1"/>
</dbReference>
<dbReference type="CDD" id="cd02516">
    <property type="entry name" value="CDP-ME_synthetase"/>
    <property type="match status" value="1"/>
</dbReference>
<organism evidence="8 9">
    <name type="scientific">Variimorphobacter saccharofermentans</name>
    <dbReference type="NCBI Taxonomy" id="2755051"/>
    <lineage>
        <taxon>Bacteria</taxon>
        <taxon>Bacillati</taxon>
        <taxon>Bacillota</taxon>
        <taxon>Clostridia</taxon>
        <taxon>Lachnospirales</taxon>
        <taxon>Lachnospiraceae</taxon>
        <taxon>Variimorphobacter</taxon>
    </lineage>
</organism>
<evidence type="ECO:0000256" key="6">
    <source>
        <dbReference type="ARBA" id="ARBA00023229"/>
    </source>
</evidence>
<dbReference type="InterPro" id="IPR029044">
    <property type="entry name" value="Nucleotide-diphossugar_trans"/>
</dbReference>
<keyword evidence="4 7" id="KW-0808">Transferase</keyword>
<dbReference type="InterPro" id="IPR034683">
    <property type="entry name" value="IspD/TarI"/>
</dbReference>
<keyword evidence="5 7" id="KW-0548">Nucleotidyltransferase</keyword>
<feature type="site" description="Transition state stabilizer" evidence="7">
    <location>
        <position position="24"/>
    </location>
</feature>
<protein>
    <recommendedName>
        <fullName evidence="7">2-C-methyl-D-erythritol 4-phosphate cytidylyltransferase</fullName>
        <ecNumber evidence="7">2.7.7.60</ecNumber>
    </recommendedName>
    <alternativeName>
        <fullName evidence="7">4-diphosphocytidyl-2C-methyl-D-erythritol synthase</fullName>
    </alternativeName>
    <alternativeName>
        <fullName evidence="7">MEP cytidylyltransferase</fullName>
        <shortName evidence="7">MCT</shortName>
    </alternativeName>
</protein>
<name>A0A839JWG7_9FIRM</name>
<feature type="site" description="Positions MEP for the nucleophilic attack" evidence="7">
    <location>
        <position position="155"/>
    </location>
</feature>
<dbReference type="GO" id="GO:0050518">
    <property type="term" value="F:2-C-methyl-D-erythritol 4-phosphate cytidylyltransferase activity"/>
    <property type="evidence" value="ECO:0007669"/>
    <property type="project" value="UniProtKB-UniRule"/>
</dbReference>
<dbReference type="NCBIfam" id="TIGR00453">
    <property type="entry name" value="ispD"/>
    <property type="match status" value="1"/>
</dbReference>
<dbReference type="PANTHER" id="PTHR32125:SF4">
    <property type="entry name" value="2-C-METHYL-D-ERYTHRITOL 4-PHOSPHATE CYTIDYLYLTRANSFERASE, CHLOROPLASTIC"/>
    <property type="match status" value="1"/>
</dbReference>
<comment type="caution">
    <text evidence="8">The sequence shown here is derived from an EMBL/GenBank/DDBJ whole genome shotgun (WGS) entry which is preliminary data.</text>
</comment>
<dbReference type="FunFam" id="3.90.550.10:FF:000003">
    <property type="entry name" value="2-C-methyl-D-erythritol 4-phosphate cytidylyltransferase"/>
    <property type="match status" value="1"/>
</dbReference>
<keyword evidence="9" id="KW-1185">Reference proteome</keyword>
<evidence type="ECO:0000313" key="8">
    <source>
        <dbReference type="EMBL" id="MBB2181588.1"/>
    </source>
</evidence>
<comment type="catalytic activity">
    <reaction evidence="1 7">
        <text>2-C-methyl-D-erythritol 4-phosphate + CTP + H(+) = 4-CDP-2-C-methyl-D-erythritol + diphosphate</text>
        <dbReference type="Rhea" id="RHEA:13429"/>
        <dbReference type="ChEBI" id="CHEBI:15378"/>
        <dbReference type="ChEBI" id="CHEBI:33019"/>
        <dbReference type="ChEBI" id="CHEBI:37563"/>
        <dbReference type="ChEBI" id="CHEBI:57823"/>
        <dbReference type="ChEBI" id="CHEBI:58262"/>
        <dbReference type="EC" id="2.7.7.60"/>
    </reaction>
</comment>
<feature type="site" description="Positions MEP for the nucleophilic attack" evidence="7">
    <location>
        <position position="216"/>
    </location>
</feature>
<keyword evidence="6 7" id="KW-0414">Isoprene biosynthesis</keyword>
<dbReference type="EC" id="2.7.7.60" evidence="7"/>
<evidence type="ECO:0000256" key="3">
    <source>
        <dbReference type="ARBA" id="ARBA00009789"/>
    </source>
</evidence>
<dbReference type="SUPFAM" id="SSF53448">
    <property type="entry name" value="Nucleotide-diphospho-sugar transferases"/>
    <property type="match status" value="1"/>
</dbReference>
<evidence type="ECO:0000256" key="7">
    <source>
        <dbReference type="HAMAP-Rule" id="MF_00108"/>
    </source>
</evidence>
<dbReference type="PANTHER" id="PTHR32125">
    <property type="entry name" value="2-C-METHYL-D-ERYTHRITOL 4-PHOSPHATE CYTIDYLYLTRANSFERASE, CHLOROPLASTIC"/>
    <property type="match status" value="1"/>
</dbReference>
<comment type="similarity">
    <text evidence="3 7">Belongs to the IspD/TarI cytidylyltransferase family. IspD subfamily.</text>
</comment>
<accession>A0A839JWG7</accession>
<evidence type="ECO:0000256" key="4">
    <source>
        <dbReference type="ARBA" id="ARBA00022679"/>
    </source>
</evidence>
<dbReference type="HAMAP" id="MF_00108">
    <property type="entry name" value="IspD"/>
    <property type="match status" value="1"/>
</dbReference>
<feature type="site" description="Transition state stabilizer" evidence="7">
    <location>
        <position position="17"/>
    </location>
</feature>
<evidence type="ECO:0000256" key="5">
    <source>
        <dbReference type="ARBA" id="ARBA00022695"/>
    </source>
</evidence>
<reference evidence="8 9" key="1">
    <citation type="submission" date="2020-07" db="EMBL/GenBank/DDBJ databases">
        <title>Characterization and genome sequencing of isolate MD1, a novel member within the family Lachnospiraceae.</title>
        <authorList>
            <person name="Rettenmaier R."/>
            <person name="Di Bello L."/>
            <person name="Zinser C."/>
            <person name="Scheitz K."/>
            <person name="Liebl W."/>
            <person name="Zverlov V."/>
        </authorList>
    </citation>
    <scope>NUCLEOTIDE SEQUENCE [LARGE SCALE GENOMIC DNA]</scope>
    <source>
        <strain evidence="8 9">MD1</strain>
    </source>
</reference>
<evidence type="ECO:0000256" key="2">
    <source>
        <dbReference type="ARBA" id="ARBA00004787"/>
    </source>
</evidence>
<evidence type="ECO:0000256" key="1">
    <source>
        <dbReference type="ARBA" id="ARBA00001282"/>
    </source>
</evidence>
<dbReference type="InterPro" id="IPR001228">
    <property type="entry name" value="IspD"/>
</dbReference>
<gene>
    <name evidence="7 8" type="primary">ispD</name>
    <name evidence="8" type="ORF">H0486_01590</name>
</gene>
<evidence type="ECO:0000313" key="9">
    <source>
        <dbReference type="Proteomes" id="UP000574276"/>
    </source>
</evidence>
<dbReference type="AlphaFoldDB" id="A0A839JWG7"/>
<dbReference type="Proteomes" id="UP000574276">
    <property type="component" value="Unassembled WGS sequence"/>
</dbReference>